<accession>A0A8H8D8G2</accession>
<feature type="region of interest" description="Disordered" evidence="1">
    <location>
        <begin position="22"/>
        <end position="62"/>
    </location>
</feature>
<evidence type="ECO:0000313" key="2">
    <source>
        <dbReference type="EMBL" id="KAG5303513.1"/>
    </source>
</evidence>
<dbReference type="Proteomes" id="UP000670092">
    <property type="component" value="Unassembled WGS sequence"/>
</dbReference>
<proteinExistence type="predicted"/>
<feature type="compositionally biased region" description="Basic and acidic residues" evidence="1">
    <location>
        <begin position="35"/>
        <end position="49"/>
    </location>
</feature>
<organism evidence="2 3">
    <name type="scientific">Ajellomyces capsulatus</name>
    <name type="common">Darling's disease fungus</name>
    <name type="synonym">Histoplasma capsulatum</name>
    <dbReference type="NCBI Taxonomy" id="5037"/>
    <lineage>
        <taxon>Eukaryota</taxon>
        <taxon>Fungi</taxon>
        <taxon>Dikarya</taxon>
        <taxon>Ascomycota</taxon>
        <taxon>Pezizomycotina</taxon>
        <taxon>Eurotiomycetes</taxon>
        <taxon>Eurotiomycetidae</taxon>
        <taxon>Onygenales</taxon>
        <taxon>Ajellomycetaceae</taxon>
        <taxon>Histoplasma</taxon>
    </lineage>
</organism>
<gene>
    <name evidence="2" type="ORF">I7I52_01530</name>
</gene>
<dbReference type="EMBL" id="JAEVHI010000001">
    <property type="protein sequence ID" value="KAG5303513.1"/>
    <property type="molecule type" value="Genomic_DNA"/>
</dbReference>
<dbReference type="VEuPathDB" id="FungiDB:I7I52_01530"/>
<reference evidence="2 3" key="1">
    <citation type="submission" date="2021-01" db="EMBL/GenBank/DDBJ databases">
        <title>Chromosome-level genome assembly of a human fungal pathogen reveals clustering of transcriptionally co-regulated genes.</title>
        <authorList>
            <person name="Voorhies M."/>
            <person name="Cohen S."/>
            <person name="Shea T.P."/>
            <person name="Petrus S."/>
            <person name="Munoz J.F."/>
            <person name="Poplawski S."/>
            <person name="Goldman W.E."/>
            <person name="Michael T."/>
            <person name="Cuomo C.A."/>
            <person name="Sil A."/>
            <person name="Beyhan S."/>
        </authorList>
    </citation>
    <scope>NUCLEOTIDE SEQUENCE [LARGE SCALE GENOMIC DNA]</scope>
    <source>
        <strain evidence="2 3">G184AR</strain>
    </source>
</reference>
<name>A0A8H8D8G2_AJECA</name>
<protein>
    <submittedName>
        <fullName evidence="2">Uncharacterized protein</fullName>
    </submittedName>
</protein>
<dbReference type="AlphaFoldDB" id="A0A8H8D8G2"/>
<evidence type="ECO:0000256" key="1">
    <source>
        <dbReference type="SAM" id="MobiDB-lite"/>
    </source>
</evidence>
<evidence type="ECO:0000313" key="3">
    <source>
        <dbReference type="Proteomes" id="UP000670092"/>
    </source>
</evidence>
<sequence length="127" mass="14154">MPHVLYRSRRWQPQEKKELANRLNYETQPLFLRETNPDLDSKSKSENNKKRQRENRQPPWEMMICSPAAGWRAVSGGGAASQPDTICAHHLPQHTALSQTAPAPIQSSIDCAVGSGGTEHLQAAARE</sequence>
<comment type="caution">
    <text evidence="2">The sequence shown here is derived from an EMBL/GenBank/DDBJ whole genome shotgun (WGS) entry which is preliminary data.</text>
</comment>